<dbReference type="PROSITE" id="PS50983">
    <property type="entry name" value="FE_B12_PBP"/>
    <property type="match status" value="1"/>
</dbReference>
<evidence type="ECO:0000256" key="2">
    <source>
        <dbReference type="SAM" id="SignalP"/>
    </source>
</evidence>
<sequence length="396" mass="43251">MKKTLLILALGALASSCNNAVSSSSIEGQITLTDALGRNVTLVPGEAERIVCIGAGALRLYSYIGDQDRLAGVERIEVDPGEDGKFGYLNSPYALRPYQKVFGSNWADLPSCGMGGPRAQVVETEAIALCIPDLIISAYDQDKQGMDDLQTLLGVPVLTLSYGETEAFDEALINSLDTLGKALGKEERANELISYINGIEEDLTSRASQIEEGSEVTAYLAGQARYGLRSFESSTAQYAIFDAVGVINPLDEMGLVGYQGSVNLENLIVPSPDKIYLDASSLAMLKADFQIEEKKEAIEAIDAVKNNEVYLSMPYNSYYTNLEIAYCDAYWTGVTAYPELYSDIDLEEKCNEITNMFLGVDFYSNPTRQDDISDVYYGGFAKLEVPLSDFLDQYVA</sequence>
<name>A0A9D9GV94_9FIRM</name>
<keyword evidence="2" id="KW-0732">Signal</keyword>
<dbReference type="Gene3D" id="3.40.50.1980">
    <property type="entry name" value="Nitrogenase molybdenum iron protein domain"/>
    <property type="match status" value="2"/>
</dbReference>
<dbReference type="SUPFAM" id="SSF53807">
    <property type="entry name" value="Helical backbone' metal receptor"/>
    <property type="match status" value="1"/>
</dbReference>
<feature type="domain" description="Fe/B12 periplasmic-binding" evidence="3">
    <location>
        <begin position="49"/>
        <end position="344"/>
    </location>
</feature>
<dbReference type="Proteomes" id="UP000823634">
    <property type="component" value="Unassembled WGS sequence"/>
</dbReference>
<reference evidence="4" key="2">
    <citation type="journal article" date="2021" name="PeerJ">
        <title>Extensive microbial diversity within the chicken gut microbiome revealed by metagenomics and culture.</title>
        <authorList>
            <person name="Gilroy R."/>
            <person name="Ravi A."/>
            <person name="Getino M."/>
            <person name="Pursley I."/>
            <person name="Horton D.L."/>
            <person name="Alikhan N.F."/>
            <person name="Baker D."/>
            <person name="Gharbi K."/>
            <person name="Hall N."/>
            <person name="Watson M."/>
            <person name="Adriaenssens E.M."/>
            <person name="Foster-Nyarko E."/>
            <person name="Jarju S."/>
            <person name="Secka A."/>
            <person name="Antonio M."/>
            <person name="Oren A."/>
            <person name="Chaudhuri R.R."/>
            <person name="La Ragione R."/>
            <person name="Hildebrand F."/>
            <person name="Pallen M.J."/>
        </authorList>
    </citation>
    <scope>NUCLEOTIDE SEQUENCE</scope>
    <source>
        <strain evidence="4">17113</strain>
    </source>
</reference>
<dbReference type="InterPro" id="IPR050902">
    <property type="entry name" value="ABC_Transporter_SBP"/>
</dbReference>
<evidence type="ECO:0000313" key="5">
    <source>
        <dbReference type="Proteomes" id="UP000823634"/>
    </source>
</evidence>
<feature type="signal peptide" evidence="2">
    <location>
        <begin position="1"/>
        <end position="20"/>
    </location>
</feature>
<evidence type="ECO:0000256" key="1">
    <source>
        <dbReference type="ARBA" id="ARBA00008814"/>
    </source>
</evidence>
<organism evidence="4 5">
    <name type="scientific">Candidatus Alloenteromonas pullistercoris</name>
    <dbReference type="NCBI Taxonomy" id="2840785"/>
    <lineage>
        <taxon>Bacteria</taxon>
        <taxon>Bacillati</taxon>
        <taxon>Bacillota</taxon>
        <taxon>Bacillota incertae sedis</taxon>
        <taxon>Candidatus Alloenteromonas</taxon>
    </lineage>
</organism>
<dbReference type="PANTHER" id="PTHR30535">
    <property type="entry name" value="VITAMIN B12-BINDING PROTEIN"/>
    <property type="match status" value="1"/>
</dbReference>
<dbReference type="Pfam" id="PF01497">
    <property type="entry name" value="Peripla_BP_2"/>
    <property type="match status" value="1"/>
</dbReference>
<dbReference type="EMBL" id="JADINA010000008">
    <property type="protein sequence ID" value="MBO8425899.1"/>
    <property type="molecule type" value="Genomic_DNA"/>
</dbReference>
<gene>
    <name evidence="4" type="ORF">IAC61_01080</name>
</gene>
<dbReference type="PANTHER" id="PTHR30535:SF34">
    <property type="entry name" value="MOLYBDATE-BINDING PROTEIN MOLA"/>
    <property type="match status" value="1"/>
</dbReference>
<dbReference type="AlphaFoldDB" id="A0A9D9GV94"/>
<protein>
    <submittedName>
        <fullName evidence="4">ABC transporter substrate-binding protein</fullName>
    </submittedName>
</protein>
<comment type="caution">
    <text evidence="4">The sequence shown here is derived from an EMBL/GenBank/DDBJ whole genome shotgun (WGS) entry which is preliminary data.</text>
</comment>
<evidence type="ECO:0000313" key="4">
    <source>
        <dbReference type="EMBL" id="MBO8425899.1"/>
    </source>
</evidence>
<dbReference type="InterPro" id="IPR002491">
    <property type="entry name" value="ABC_transptr_periplasmic_BD"/>
</dbReference>
<reference evidence="4" key="1">
    <citation type="submission" date="2020-10" db="EMBL/GenBank/DDBJ databases">
        <authorList>
            <person name="Gilroy R."/>
        </authorList>
    </citation>
    <scope>NUCLEOTIDE SEQUENCE</scope>
    <source>
        <strain evidence="4">17113</strain>
    </source>
</reference>
<feature type="chain" id="PRO_5039589974" evidence="2">
    <location>
        <begin position="21"/>
        <end position="396"/>
    </location>
</feature>
<accession>A0A9D9GV94</accession>
<evidence type="ECO:0000259" key="3">
    <source>
        <dbReference type="PROSITE" id="PS50983"/>
    </source>
</evidence>
<dbReference type="PROSITE" id="PS51257">
    <property type="entry name" value="PROKAR_LIPOPROTEIN"/>
    <property type="match status" value="1"/>
</dbReference>
<comment type="similarity">
    <text evidence="1">Belongs to the bacterial solute-binding protein 8 family.</text>
</comment>
<proteinExistence type="inferred from homology"/>